<evidence type="ECO:0000313" key="1">
    <source>
        <dbReference type="EMBL" id="JAW14836.1"/>
    </source>
</evidence>
<dbReference type="EMBL" id="GFTR01001590">
    <property type="protein sequence ID" value="JAW14836.1"/>
    <property type="molecule type" value="Transcribed_RNA"/>
</dbReference>
<reference evidence="1" key="1">
    <citation type="journal article" date="2018" name="PLoS Negl. Trop. Dis.">
        <title>An insight into the salivary gland and fat body transcriptome of Panstrongylus lignarius (Hemiptera: Heteroptera), the main vector of Chagas disease in Peru.</title>
        <authorList>
            <person name="Nevoa J.C."/>
            <person name="Mendes M.T."/>
            <person name="da Silva M.V."/>
            <person name="Soares S.C."/>
            <person name="Oliveira C.J.F."/>
            <person name="Ribeiro J.M.C."/>
        </authorList>
    </citation>
    <scope>NUCLEOTIDE SEQUENCE</scope>
</reference>
<name>A0A224XQQ5_9HEMI</name>
<dbReference type="AlphaFoldDB" id="A0A224XQQ5"/>
<proteinExistence type="predicted"/>
<accession>A0A224XQQ5</accession>
<protein>
    <submittedName>
        <fullName evidence="1">Putative secreted protein</fullName>
    </submittedName>
</protein>
<organism evidence="1">
    <name type="scientific">Panstrongylus lignarius</name>
    <dbReference type="NCBI Taxonomy" id="156445"/>
    <lineage>
        <taxon>Eukaryota</taxon>
        <taxon>Metazoa</taxon>
        <taxon>Ecdysozoa</taxon>
        <taxon>Arthropoda</taxon>
        <taxon>Hexapoda</taxon>
        <taxon>Insecta</taxon>
        <taxon>Pterygota</taxon>
        <taxon>Neoptera</taxon>
        <taxon>Paraneoptera</taxon>
        <taxon>Hemiptera</taxon>
        <taxon>Heteroptera</taxon>
        <taxon>Panheteroptera</taxon>
        <taxon>Cimicomorpha</taxon>
        <taxon>Reduviidae</taxon>
        <taxon>Triatominae</taxon>
        <taxon>Panstrongylus</taxon>
    </lineage>
</organism>
<sequence length="101" mass="12148">MTCMLHEVSQILFMCRLTLPHVSMCERNTPHDYDPLEKPDRIKNQENAKHLKETYFIDSSRAIDCIVWLWILYFKEIPTISQFLKARLIFKNNTHYLECTK</sequence>